<dbReference type="InParanoid" id="U5GEP4"/>
<name>U5GEP4_POPTR</name>
<dbReference type="HOGENOM" id="CLU_2726936_0_0_1"/>
<evidence type="ECO:0000313" key="1">
    <source>
        <dbReference type="EMBL" id="PNT40166.1"/>
    </source>
</evidence>
<dbReference type="EMBL" id="CM009293">
    <property type="protein sequence ID" value="PNT40166.1"/>
    <property type="molecule type" value="Genomic_DNA"/>
</dbReference>
<gene>
    <name evidence="1" type="ORF">POPTR_004G081900</name>
</gene>
<dbReference type="Proteomes" id="UP000006729">
    <property type="component" value="Chromosome 4"/>
</dbReference>
<organism evidence="1 2">
    <name type="scientific">Populus trichocarpa</name>
    <name type="common">Western balsam poplar</name>
    <name type="synonym">Populus balsamifera subsp. trichocarpa</name>
    <dbReference type="NCBI Taxonomy" id="3694"/>
    <lineage>
        <taxon>Eukaryota</taxon>
        <taxon>Viridiplantae</taxon>
        <taxon>Streptophyta</taxon>
        <taxon>Embryophyta</taxon>
        <taxon>Tracheophyta</taxon>
        <taxon>Spermatophyta</taxon>
        <taxon>Magnoliopsida</taxon>
        <taxon>eudicotyledons</taxon>
        <taxon>Gunneridae</taxon>
        <taxon>Pentapetalae</taxon>
        <taxon>rosids</taxon>
        <taxon>fabids</taxon>
        <taxon>Malpighiales</taxon>
        <taxon>Salicaceae</taxon>
        <taxon>Saliceae</taxon>
        <taxon>Populus</taxon>
    </lineage>
</organism>
<protein>
    <submittedName>
        <fullName evidence="1">Uncharacterized protein</fullName>
    </submittedName>
</protein>
<reference evidence="1 2" key="1">
    <citation type="journal article" date="2006" name="Science">
        <title>The genome of black cottonwood, Populus trichocarpa (Torr. &amp; Gray).</title>
        <authorList>
            <person name="Tuskan G.A."/>
            <person name="Difazio S."/>
            <person name="Jansson S."/>
            <person name="Bohlmann J."/>
            <person name="Grigoriev I."/>
            <person name="Hellsten U."/>
            <person name="Putnam N."/>
            <person name="Ralph S."/>
            <person name="Rombauts S."/>
            <person name="Salamov A."/>
            <person name="Schein J."/>
            <person name="Sterck L."/>
            <person name="Aerts A."/>
            <person name="Bhalerao R.R."/>
            <person name="Bhalerao R.P."/>
            <person name="Blaudez D."/>
            <person name="Boerjan W."/>
            <person name="Brun A."/>
            <person name="Brunner A."/>
            <person name="Busov V."/>
            <person name="Campbell M."/>
            <person name="Carlson J."/>
            <person name="Chalot M."/>
            <person name="Chapman J."/>
            <person name="Chen G.L."/>
            <person name="Cooper D."/>
            <person name="Coutinho P.M."/>
            <person name="Couturier J."/>
            <person name="Covert S."/>
            <person name="Cronk Q."/>
            <person name="Cunningham R."/>
            <person name="Davis J."/>
            <person name="Degroeve S."/>
            <person name="Dejardin A."/>
            <person name="Depamphilis C."/>
            <person name="Detter J."/>
            <person name="Dirks B."/>
            <person name="Dubchak I."/>
            <person name="Duplessis S."/>
            <person name="Ehlting J."/>
            <person name="Ellis B."/>
            <person name="Gendler K."/>
            <person name="Goodstein D."/>
            <person name="Gribskov M."/>
            <person name="Grimwood J."/>
            <person name="Groover A."/>
            <person name="Gunter L."/>
            <person name="Hamberger B."/>
            <person name="Heinze B."/>
            <person name="Helariutta Y."/>
            <person name="Henrissat B."/>
            <person name="Holligan D."/>
            <person name="Holt R."/>
            <person name="Huang W."/>
            <person name="Islam-Faridi N."/>
            <person name="Jones S."/>
            <person name="Jones-Rhoades M."/>
            <person name="Jorgensen R."/>
            <person name="Joshi C."/>
            <person name="Kangasjarvi J."/>
            <person name="Karlsson J."/>
            <person name="Kelleher C."/>
            <person name="Kirkpatrick R."/>
            <person name="Kirst M."/>
            <person name="Kohler A."/>
            <person name="Kalluri U."/>
            <person name="Larimer F."/>
            <person name="Leebens-Mack J."/>
            <person name="Leple J.C."/>
            <person name="Locascio P."/>
            <person name="Lou Y."/>
            <person name="Lucas S."/>
            <person name="Martin F."/>
            <person name="Montanini B."/>
            <person name="Napoli C."/>
            <person name="Nelson D.R."/>
            <person name="Nelson C."/>
            <person name="Nieminen K."/>
            <person name="Nilsson O."/>
            <person name="Pereda V."/>
            <person name="Peter G."/>
            <person name="Philippe R."/>
            <person name="Pilate G."/>
            <person name="Poliakov A."/>
            <person name="Razumovskaya J."/>
            <person name="Richardson P."/>
            <person name="Rinaldi C."/>
            <person name="Ritland K."/>
            <person name="Rouze P."/>
            <person name="Ryaboy D."/>
            <person name="Schmutz J."/>
            <person name="Schrader J."/>
            <person name="Segerman B."/>
            <person name="Shin H."/>
            <person name="Siddiqui A."/>
            <person name="Sterky F."/>
            <person name="Terry A."/>
            <person name="Tsai C.J."/>
            <person name="Uberbacher E."/>
            <person name="Unneberg P."/>
            <person name="Vahala J."/>
            <person name="Wall K."/>
            <person name="Wessler S."/>
            <person name="Yang G."/>
            <person name="Yin T."/>
            <person name="Douglas C."/>
            <person name="Marra M."/>
            <person name="Sandberg G."/>
            <person name="Van de Peer Y."/>
            <person name="Rokhsar D."/>
        </authorList>
    </citation>
    <scope>NUCLEOTIDE SEQUENCE [LARGE SCALE GENOMIC DNA]</scope>
    <source>
        <strain evidence="2">cv. Nisqually</strain>
    </source>
</reference>
<sequence length="72" mass="8091">MFMFNCLSRNASILASTKSLSFKLVTEILRANAKIVPVDLAKVLIRQNILGTYDLLFFLISLCGHIQSVEIF</sequence>
<accession>U5GEP4</accession>
<keyword evidence="2" id="KW-1185">Reference proteome</keyword>
<evidence type="ECO:0000313" key="2">
    <source>
        <dbReference type="Proteomes" id="UP000006729"/>
    </source>
</evidence>
<dbReference type="AlphaFoldDB" id="U5GEP4"/>
<proteinExistence type="predicted"/>